<dbReference type="InterPro" id="IPR051599">
    <property type="entry name" value="Cell_Envelope_Assoc"/>
</dbReference>
<dbReference type="KEGG" id="csq:CSCA_3496"/>
<sequence length="197" mass="21941">MIKIKKFILCGIAVITVCVMVFAFQVIYFGQSAKPEKSDCIIVLGCKVYGSTPSPFLAWRADEGLRLLKEGYGKYLIVSGGKGEGESISEAEAMKKYLISKGVDSSKIILEDKSASTMANLINSKSIMEKKNFKTAIIVSNKYHLKRASLMAADQGIKATYSGVFVKPYKSHEYVGYIREVPALMKYYFLKAYSKMF</sequence>
<dbReference type="AlphaFoldDB" id="A0A0E3GRN3"/>
<keyword evidence="1" id="KW-0812">Transmembrane</keyword>
<dbReference type="Gene3D" id="3.40.50.620">
    <property type="entry name" value="HUPs"/>
    <property type="match status" value="1"/>
</dbReference>
<keyword evidence="4" id="KW-1185">Reference proteome</keyword>
<accession>A0A0E3GRN3</accession>
<dbReference type="InterPro" id="IPR014729">
    <property type="entry name" value="Rossmann-like_a/b/a_fold"/>
</dbReference>
<dbReference type="PANTHER" id="PTHR30336">
    <property type="entry name" value="INNER MEMBRANE PROTEIN, PROBABLE PERMEASE"/>
    <property type="match status" value="1"/>
</dbReference>
<protein>
    <recommendedName>
        <fullName evidence="2">DUF218 domain-containing protein</fullName>
    </recommendedName>
</protein>
<organism evidence="3 4">
    <name type="scientific">Clostridium scatologenes</name>
    <dbReference type="NCBI Taxonomy" id="1548"/>
    <lineage>
        <taxon>Bacteria</taxon>
        <taxon>Bacillati</taxon>
        <taxon>Bacillota</taxon>
        <taxon>Clostridia</taxon>
        <taxon>Eubacteriales</taxon>
        <taxon>Clostridiaceae</taxon>
        <taxon>Clostridium</taxon>
    </lineage>
</organism>
<dbReference type="InterPro" id="IPR003848">
    <property type="entry name" value="DUF218"/>
</dbReference>
<gene>
    <name evidence="3" type="ORF">CSCA_3496</name>
</gene>
<evidence type="ECO:0000259" key="2">
    <source>
        <dbReference type="Pfam" id="PF02698"/>
    </source>
</evidence>
<name>A0A0E3GRN3_CLOSL</name>
<evidence type="ECO:0000256" key="1">
    <source>
        <dbReference type="SAM" id="Phobius"/>
    </source>
</evidence>
<dbReference type="GO" id="GO:0005886">
    <property type="term" value="C:plasma membrane"/>
    <property type="evidence" value="ECO:0007669"/>
    <property type="project" value="TreeGrafter"/>
</dbReference>
<feature type="transmembrane region" description="Helical" evidence="1">
    <location>
        <begin position="7"/>
        <end position="30"/>
    </location>
</feature>
<dbReference type="Proteomes" id="UP000033115">
    <property type="component" value="Chromosome"/>
</dbReference>
<proteinExistence type="predicted"/>
<keyword evidence="1" id="KW-1133">Transmembrane helix</keyword>
<feature type="domain" description="DUF218" evidence="2">
    <location>
        <begin position="39"/>
        <end position="160"/>
    </location>
</feature>
<dbReference type="HOGENOM" id="CLU_051474_3_0_9"/>
<dbReference type="PANTHER" id="PTHR30336:SF4">
    <property type="entry name" value="ENVELOPE BIOGENESIS FACTOR ELYC"/>
    <property type="match status" value="1"/>
</dbReference>
<dbReference type="CDD" id="cd06259">
    <property type="entry name" value="YdcF-like"/>
    <property type="match status" value="1"/>
</dbReference>
<dbReference type="Pfam" id="PF02698">
    <property type="entry name" value="DUF218"/>
    <property type="match status" value="1"/>
</dbReference>
<dbReference type="GO" id="GO:0043164">
    <property type="term" value="P:Gram-negative-bacterium-type cell wall biogenesis"/>
    <property type="evidence" value="ECO:0007669"/>
    <property type="project" value="TreeGrafter"/>
</dbReference>
<reference evidence="3 4" key="1">
    <citation type="journal article" date="2015" name="J. Biotechnol.">
        <title>Complete genome sequence of a malodorant-producing acetogen, Clostridium scatologenes ATCC 25775(T).</title>
        <authorList>
            <person name="Zhu Z."/>
            <person name="Guo T."/>
            <person name="Zheng H."/>
            <person name="Song T."/>
            <person name="Ouyang P."/>
            <person name="Xie J."/>
        </authorList>
    </citation>
    <scope>NUCLEOTIDE SEQUENCE [LARGE SCALE GENOMIC DNA]</scope>
    <source>
        <strain evidence="3 4">ATCC 25775</strain>
    </source>
</reference>
<keyword evidence="1" id="KW-0472">Membrane</keyword>
<evidence type="ECO:0000313" key="4">
    <source>
        <dbReference type="Proteomes" id="UP000033115"/>
    </source>
</evidence>
<dbReference type="RefSeq" id="WP_029160740.1">
    <property type="nucleotide sequence ID" value="NZ_CP009933.1"/>
</dbReference>
<dbReference type="GO" id="GO:0000270">
    <property type="term" value="P:peptidoglycan metabolic process"/>
    <property type="evidence" value="ECO:0007669"/>
    <property type="project" value="TreeGrafter"/>
</dbReference>
<dbReference type="EMBL" id="CP009933">
    <property type="protein sequence ID" value="AKA70621.1"/>
    <property type="molecule type" value="Genomic_DNA"/>
</dbReference>
<evidence type="ECO:0000313" key="3">
    <source>
        <dbReference type="EMBL" id="AKA70621.1"/>
    </source>
</evidence>